<feature type="region of interest" description="Disordered" evidence="1">
    <location>
        <begin position="41"/>
        <end position="82"/>
    </location>
</feature>
<sequence>MGPRAFGQPGGAGGDPGQYRVVAGQPAAAAALFSTQGYQETSMRQIAPRTRASASRSCGGSSAGRKSCSERMRGSTSPGPARYAAGLDVMVGAERHEVAACVAPAVQPCLTGRGPGHLSDSAGGSAS</sequence>
<dbReference type="Gene3D" id="1.10.10.60">
    <property type="entry name" value="Homeodomain-like"/>
    <property type="match status" value="1"/>
</dbReference>
<evidence type="ECO:0000313" key="3">
    <source>
        <dbReference type="Proteomes" id="UP000312512"/>
    </source>
</evidence>
<dbReference type="AlphaFoldDB" id="A0A5C4VIX7"/>
<reference evidence="2 3" key="1">
    <citation type="submission" date="2019-10" db="EMBL/GenBank/DDBJ databases">
        <title>Nonomuraea sp. nov., isolated from Phyllanthus amarus.</title>
        <authorList>
            <person name="Klykleung N."/>
            <person name="Tanasupawat S."/>
        </authorList>
    </citation>
    <scope>NUCLEOTIDE SEQUENCE [LARGE SCALE GENOMIC DNA]</scope>
    <source>
        <strain evidence="2 3">PA1-10</strain>
    </source>
</reference>
<accession>A0A5C4VIX7</accession>
<evidence type="ECO:0000256" key="1">
    <source>
        <dbReference type="SAM" id="MobiDB-lite"/>
    </source>
</evidence>
<gene>
    <name evidence="2" type="ORF">FH608_040520</name>
</gene>
<name>A0A5C4VIX7_9ACTN</name>
<evidence type="ECO:0000313" key="2">
    <source>
        <dbReference type="EMBL" id="KAB8189137.1"/>
    </source>
</evidence>
<dbReference type="Proteomes" id="UP000312512">
    <property type="component" value="Unassembled WGS sequence"/>
</dbReference>
<proteinExistence type="predicted"/>
<organism evidence="2 3">
    <name type="scientific">Nonomuraea phyllanthi</name>
    <dbReference type="NCBI Taxonomy" id="2219224"/>
    <lineage>
        <taxon>Bacteria</taxon>
        <taxon>Bacillati</taxon>
        <taxon>Actinomycetota</taxon>
        <taxon>Actinomycetes</taxon>
        <taxon>Streptosporangiales</taxon>
        <taxon>Streptosporangiaceae</taxon>
        <taxon>Nonomuraea</taxon>
    </lineage>
</organism>
<keyword evidence="3" id="KW-1185">Reference proteome</keyword>
<protein>
    <submittedName>
        <fullName evidence="2">TetR family transcriptional regulator</fullName>
    </submittedName>
</protein>
<feature type="compositionally biased region" description="Low complexity" evidence="1">
    <location>
        <begin position="51"/>
        <end position="66"/>
    </location>
</feature>
<comment type="caution">
    <text evidence="2">The sequence shown here is derived from an EMBL/GenBank/DDBJ whole genome shotgun (WGS) entry which is preliminary data.</text>
</comment>
<dbReference type="EMBL" id="VDLX02000021">
    <property type="protein sequence ID" value="KAB8189137.1"/>
    <property type="molecule type" value="Genomic_DNA"/>
</dbReference>